<dbReference type="OrthoDB" id="2456403at2"/>
<feature type="transmembrane region" description="Helical" evidence="1">
    <location>
        <begin position="32"/>
        <end position="54"/>
    </location>
</feature>
<feature type="transmembrane region" description="Helical" evidence="1">
    <location>
        <begin position="93"/>
        <end position="116"/>
    </location>
</feature>
<protein>
    <recommendedName>
        <fullName evidence="4">DUF308 domain-containing protein</fullName>
    </recommendedName>
</protein>
<keyword evidence="1" id="KW-1133">Transmembrane helix</keyword>
<evidence type="ECO:0000313" key="2">
    <source>
        <dbReference type="EMBL" id="RSU11857.1"/>
    </source>
</evidence>
<reference evidence="2 3" key="1">
    <citation type="submission" date="2017-05" db="EMBL/GenBank/DDBJ databases">
        <title>Vagococcus spp. assemblies.</title>
        <authorList>
            <person name="Gulvik C.A."/>
        </authorList>
    </citation>
    <scope>NUCLEOTIDE SEQUENCE [LARGE SCALE GENOMIC DNA]</scope>
    <source>
        <strain evidence="2 3">CCUG 51432</strain>
    </source>
</reference>
<dbReference type="RefSeq" id="WP_126808870.1">
    <property type="nucleotide sequence ID" value="NZ_NGKA01000009.1"/>
</dbReference>
<gene>
    <name evidence="2" type="ORF">CBF29_06985</name>
</gene>
<dbReference type="EMBL" id="NGKA01000009">
    <property type="protein sequence ID" value="RSU11857.1"/>
    <property type="molecule type" value="Genomic_DNA"/>
</dbReference>
<keyword evidence="3" id="KW-1185">Reference proteome</keyword>
<organism evidence="2 3">
    <name type="scientific">Vagococcus elongatus</name>
    <dbReference type="NCBI Taxonomy" id="180344"/>
    <lineage>
        <taxon>Bacteria</taxon>
        <taxon>Bacillati</taxon>
        <taxon>Bacillota</taxon>
        <taxon>Bacilli</taxon>
        <taxon>Lactobacillales</taxon>
        <taxon>Enterococcaceae</taxon>
        <taxon>Vagococcus</taxon>
    </lineage>
</organism>
<dbReference type="Proteomes" id="UP000287605">
    <property type="component" value="Unassembled WGS sequence"/>
</dbReference>
<evidence type="ECO:0000313" key="3">
    <source>
        <dbReference type="Proteomes" id="UP000287605"/>
    </source>
</evidence>
<accession>A0A430AUX3</accession>
<dbReference type="Pfam" id="PF03729">
    <property type="entry name" value="DUF308"/>
    <property type="match status" value="2"/>
</dbReference>
<name>A0A430AUX3_9ENTE</name>
<dbReference type="PANTHER" id="PTHR34989:SF1">
    <property type="entry name" value="PROTEIN HDED"/>
    <property type="match status" value="1"/>
</dbReference>
<dbReference type="AlphaFoldDB" id="A0A430AUX3"/>
<dbReference type="PANTHER" id="PTHR34989">
    <property type="entry name" value="PROTEIN HDED"/>
    <property type="match status" value="1"/>
</dbReference>
<feature type="transmembrane region" description="Helical" evidence="1">
    <location>
        <begin position="123"/>
        <end position="143"/>
    </location>
</feature>
<evidence type="ECO:0008006" key="4">
    <source>
        <dbReference type="Google" id="ProtNLM"/>
    </source>
</evidence>
<sequence>MERGKNFNWSYLIIGILYILISLMSFRNPEGSLIAVVMMFGMTAVAKGIFELLIRNKMKEYTGYKSKILIVLGILDIVVGVLLIFNIGVSLSLLPYFFAVWFIMDSVGELSVAKVIKLVSRPFYWFTVAANVLGIILGFVLMFNPLLSAFTLAFLVGFYFMITGINYVVAAF</sequence>
<proteinExistence type="predicted"/>
<keyword evidence="1" id="KW-0812">Transmembrane</keyword>
<comment type="caution">
    <text evidence="2">The sequence shown here is derived from an EMBL/GenBank/DDBJ whole genome shotgun (WGS) entry which is preliminary data.</text>
</comment>
<evidence type="ECO:0000256" key="1">
    <source>
        <dbReference type="SAM" id="Phobius"/>
    </source>
</evidence>
<dbReference type="InterPro" id="IPR005325">
    <property type="entry name" value="DUF308_memb"/>
</dbReference>
<dbReference type="InterPro" id="IPR052712">
    <property type="entry name" value="Acid_resist_chaperone_HdeD"/>
</dbReference>
<feature type="transmembrane region" description="Helical" evidence="1">
    <location>
        <begin position="149"/>
        <end position="169"/>
    </location>
</feature>
<feature type="transmembrane region" description="Helical" evidence="1">
    <location>
        <begin position="66"/>
        <end position="87"/>
    </location>
</feature>
<keyword evidence="1" id="KW-0472">Membrane</keyword>
<feature type="transmembrane region" description="Helical" evidence="1">
    <location>
        <begin position="7"/>
        <end position="26"/>
    </location>
</feature>
<dbReference type="GO" id="GO:0005886">
    <property type="term" value="C:plasma membrane"/>
    <property type="evidence" value="ECO:0007669"/>
    <property type="project" value="TreeGrafter"/>
</dbReference>